<evidence type="ECO:0000313" key="1">
    <source>
        <dbReference type="EMBL" id="PIQ68603.1"/>
    </source>
</evidence>
<name>A0A2H0KDE6_9BACT</name>
<reference evidence="1 2" key="1">
    <citation type="submission" date="2017-09" db="EMBL/GenBank/DDBJ databases">
        <title>Depth-based differentiation of microbial function through sediment-hosted aquifers and enrichment of novel symbionts in the deep terrestrial subsurface.</title>
        <authorList>
            <person name="Probst A.J."/>
            <person name="Ladd B."/>
            <person name="Jarett J.K."/>
            <person name="Geller-Mcgrath D.E."/>
            <person name="Sieber C.M."/>
            <person name="Emerson J.B."/>
            <person name="Anantharaman K."/>
            <person name="Thomas B.C."/>
            <person name="Malmstrom R."/>
            <person name="Stieglmeier M."/>
            <person name="Klingl A."/>
            <person name="Woyke T."/>
            <person name="Ryan C.M."/>
            <person name="Banfield J.F."/>
        </authorList>
    </citation>
    <scope>NUCLEOTIDE SEQUENCE [LARGE SCALE GENOMIC DNA]</scope>
    <source>
        <strain evidence="1">CG11_big_fil_rev_8_21_14_0_20_46_11</strain>
    </source>
</reference>
<accession>A0A2H0KDE6</accession>
<gene>
    <name evidence="1" type="ORF">COV91_03335</name>
</gene>
<proteinExistence type="predicted"/>
<dbReference type="Proteomes" id="UP000229342">
    <property type="component" value="Unassembled WGS sequence"/>
</dbReference>
<sequence>MKTKFKKEDFYKCFEFPVKYYLDETKSKSNRTTGQQRGLGSIINDFFLGKLIEIGVARAIEEKSNKKKIHLDFSIHEPGGNHDNDPDIVKVTESGKDREPKLYLEIKNVSENDRFIGLTSEQCSTMLSSRIISNDSSKLFIVYGTVSSSDKSKICDVFGAYLKSEIKDDLLDRFADIDDIYLEIKSVINAKELTDNCLKFNKGSLFYETEILGPEIAETKASKIRISGYETKNLKDEILPIIMMSSYPAPKEFGDFRLQGQTTLFIKNNDKSKRIYLDCHSDGFIDNKSLGKFELKSGKMYELFFTTIGRNPVLSRNNLWIARRNVHKIIPDTVEQRIEYISQNI</sequence>
<comment type="caution">
    <text evidence="1">The sequence shown here is derived from an EMBL/GenBank/DDBJ whole genome shotgun (WGS) entry which is preliminary data.</text>
</comment>
<organism evidence="1 2">
    <name type="scientific">Candidatus Taylorbacteria bacterium CG11_big_fil_rev_8_21_14_0_20_46_11</name>
    <dbReference type="NCBI Taxonomy" id="1975025"/>
    <lineage>
        <taxon>Bacteria</taxon>
        <taxon>Candidatus Tayloriibacteriota</taxon>
    </lineage>
</organism>
<evidence type="ECO:0000313" key="2">
    <source>
        <dbReference type="Proteomes" id="UP000229342"/>
    </source>
</evidence>
<protein>
    <submittedName>
        <fullName evidence="1">Uncharacterized protein</fullName>
    </submittedName>
</protein>
<dbReference type="EMBL" id="PCVG01000042">
    <property type="protein sequence ID" value="PIQ68603.1"/>
    <property type="molecule type" value="Genomic_DNA"/>
</dbReference>
<dbReference type="AlphaFoldDB" id="A0A2H0KDE6"/>